<feature type="compositionally biased region" description="Low complexity" evidence="1">
    <location>
        <begin position="16"/>
        <end position="32"/>
    </location>
</feature>
<dbReference type="Proteomes" id="UP001403094">
    <property type="component" value="Unassembled WGS sequence"/>
</dbReference>
<feature type="region of interest" description="Disordered" evidence="1">
    <location>
        <begin position="1"/>
        <end position="33"/>
    </location>
</feature>
<comment type="caution">
    <text evidence="2">The sequence shown here is derived from an EMBL/GenBank/DDBJ whole genome shotgun (WGS) entry which is preliminary data.</text>
</comment>
<organism evidence="2 3">
    <name type="scientific">Streptomyces cheonanensis</name>
    <dbReference type="NCBI Taxonomy" id="312720"/>
    <lineage>
        <taxon>Bacteria</taxon>
        <taxon>Bacillati</taxon>
        <taxon>Actinomycetota</taxon>
        <taxon>Actinomycetes</taxon>
        <taxon>Kitasatosporales</taxon>
        <taxon>Streptomycetaceae</taxon>
        <taxon>Streptomyces</taxon>
    </lineage>
</organism>
<reference evidence="2 3" key="1">
    <citation type="journal article" date="2019" name="Int. J. Syst. Evol. Microbiol.">
        <title>The Global Catalogue of Microorganisms (GCM) 10K type strain sequencing project: providing services to taxonomists for standard genome sequencing and annotation.</title>
        <authorList>
            <consortium name="The Broad Institute Genomics Platform"/>
            <consortium name="The Broad Institute Genome Sequencing Center for Infectious Disease"/>
            <person name="Wu L."/>
            <person name="Ma J."/>
        </authorList>
    </citation>
    <scope>NUCLEOTIDE SEQUENCE [LARGE SCALE GENOMIC DNA]</scope>
    <source>
        <strain evidence="2 3">JCM 14549</strain>
    </source>
</reference>
<evidence type="ECO:0000313" key="2">
    <source>
        <dbReference type="EMBL" id="GAA2062930.1"/>
    </source>
</evidence>
<name>A0ABN2VKC9_9ACTN</name>
<accession>A0ABN2VKC9</accession>
<dbReference type="EMBL" id="BAAANQ010000012">
    <property type="protein sequence ID" value="GAA2062930.1"/>
    <property type="molecule type" value="Genomic_DNA"/>
</dbReference>
<gene>
    <name evidence="2" type="ORF">GCM10009757_47420</name>
</gene>
<keyword evidence="3" id="KW-1185">Reference proteome</keyword>
<evidence type="ECO:0000313" key="3">
    <source>
        <dbReference type="Proteomes" id="UP001403094"/>
    </source>
</evidence>
<protein>
    <submittedName>
        <fullName evidence="2">Uncharacterized protein</fullName>
    </submittedName>
</protein>
<evidence type="ECO:0000256" key="1">
    <source>
        <dbReference type="SAM" id="MobiDB-lite"/>
    </source>
</evidence>
<proteinExistence type="predicted"/>
<sequence>METLGGDSSMVSAGITTPATSRTSPGSSSTSAMRRERIMWFLGGFSRWYGAVLDRRHNGGVGGGGVCDGPTQPVAQSVVQPVVVTVMSDCGTSPAVLTNDM</sequence>